<dbReference type="EMBL" id="MTKT01004967">
    <property type="protein sequence ID" value="OWM68484.1"/>
    <property type="molecule type" value="Genomic_DNA"/>
</dbReference>
<dbReference type="AlphaFoldDB" id="A0A218W6J5"/>
<sequence length="132" mass="15280">MQEGISQRHGCLLGEKKRDCKKHGRLPGERRRDCKKLGRLPGGGRRDCKKHRHLPGGGRRDCKKHGCLPRRRKKRLQEARELARRMNCLKERCIALRKSAENEMQVLGNCMRCTTRSDATLRISFADAWLCC</sequence>
<organism evidence="2 3">
    <name type="scientific">Punica granatum</name>
    <name type="common">Pomegranate</name>
    <dbReference type="NCBI Taxonomy" id="22663"/>
    <lineage>
        <taxon>Eukaryota</taxon>
        <taxon>Viridiplantae</taxon>
        <taxon>Streptophyta</taxon>
        <taxon>Embryophyta</taxon>
        <taxon>Tracheophyta</taxon>
        <taxon>Spermatophyta</taxon>
        <taxon>Magnoliopsida</taxon>
        <taxon>eudicotyledons</taxon>
        <taxon>Gunneridae</taxon>
        <taxon>Pentapetalae</taxon>
        <taxon>rosids</taxon>
        <taxon>malvids</taxon>
        <taxon>Myrtales</taxon>
        <taxon>Lythraceae</taxon>
        <taxon>Punica</taxon>
    </lineage>
</organism>
<evidence type="ECO:0000313" key="3">
    <source>
        <dbReference type="Proteomes" id="UP000197138"/>
    </source>
</evidence>
<protein>
    <submittedName>
        <fullName evidence="2">Uncharacterized protein</fullName>
    </submittedName>
</protein>
<keyword evidence="1" id="KW-0175">Coiled coil</keyword>
<reference evidence="3" key="1">
    <citation type="journal article" date="2017" name="Plant J.">
        <title>The pomegranate (Punica granatum L.) genome and the genomics of punicalagin biosynthesis.</title>
        <authorList>
            <person name="Qin G."/>
            <person name="Xu C."/>
            <person name="Ming R."/>
            <person name="Tang H."/>
            <person name="Guyot R."/>
            <person name="Kramer E.M."/>
            <person name="Hu Y."/>
            <person name="Yi X."/>
            <person name="Qi Y."/>
            <person name="Xu X."/>
            <person name="Gao Z."/>
            <person name="Pan H."/>
            <person name="Jian J."/>
            <person name="Tian Y."/>
            <person name="Yue Z."/>
            <person name="Xu Y."/>
        </authorList>
    </citation>
    <scope>NUCLEOTIDE SEQUENCE [LARGE SCALE GENOMIC DNA]</scope>
    <source>
        <strain evidence="3">cv. Dabenzi</strain>
    </source>
</reference>
<proteinExistence type="predicted"/>
<evidence type="ECO:0000313" key="2">
    <source>
        <dbReference type="EMBL" id="OWM68484.1"/>
    </source>
</evidence>
<gene>
    <name evidence="2" type="ORF">CDL15_Pgr024624</name>
</gene>
<feature type="coiled-coil region" evidence="1">
    <location>
        <begin position="72"/>
        <end position="99"/>
    </location>
</feature>
<comment type="caution">
    <text evidence="2">The sequence shown here is derived from an EMBL/GenBank/DDBJ whole genome shotgun (WGS) entry which is preliminary data.</text>
</comment>
<dbReference type="Proteomes" id="UP000197138">
    <property type="component" value="Unassembled WGS sequence"/>
</dbReference>
<name>A0A218W6J5_PUNGR</name>
<evidence type="ECO:0000256" key="1">
    <source>
        <dbReference type="SAM" id="Coils"/>
    </source>
</evidence>
<accession>A0A218W6J5</accession>